<organism evidence="5 6">
    <name type="scientific">Phialocephala subalpina</name>
    <dbReference type="NCBI Taxonomy" id="576137"/>
    <lineage>
        <taxon>Eukaryota</taxon>
        <taxon>Fungi</taxon>
        <taxon>Dikarya</taxon>
        <taxon>Ascomycota</taxon>
        <taxon>Pezizomycotina</taxon>
        <taxon>Leotiomycetes</taxon>
        <taxon>Helotiales</taxon>
        <taxon>Mollisiaceae</taxon>
        <taxon>Phialocephala</taxon>
        <taxon>Phialocephala fortinii species complex</taxon>
    </lineage>
</organism>
<dbReference type="OrthoDB" id="2832284at2759"/>
<evidence type="ECO:0000259" key="4">
    <source>
        <dbReference type="Pfam" id="PF04909"/>
    </source>
</evidence>
<name>A0A1L7XSZ8_9HELO</name>
<evidence type="ECO:0000256" key="2">
    <source>
        <dbReference type="ARBA" id="ARBA00023239"/>
    </source>
</evidence>
<evidence type="ECO:0000256" key="1">
    <source>
        <dbReference type="ARBA" id="ARBA00022793"/>
    </source>
</evidence>
<dbReference type="GO" id="GO:0016787">
    <property type="term" value="F:hydrolase activity"/>
    <property type="evidence" value="ECO:0007669"/>
    <property type="project" value="InterPro"/>
</dbReference>
<protein>
    <recommendedName>
        <fullName evidence="4">Amidohydrolase-related domain-containing protein</fullName>
    </recommendedName>
</protein>
<keyword evidence="6" id="KW-1185">Reference proteome</keyword>
<dbReference type="InterPro" id="IPR032465">
    <property type="entry name" value="ACMSD"/>
</dbReference>
<evidence type="ECO:0000313" key="6">
    <source>
        <dbReference type="Proteomes" id="UP000184330"/>
    </source>
</evidence>
<accession>A0A1L7XSZ8</accession>
<dbReference type="PANTHER" id="PTHR21240">
    <property type="entry name" value="2-AMINO-3-CARBOXYLMUCONATE-6-SEMIALDEHYDE DECARBOXYLASE"/>
    <property type="match status" value="1"/>
</dbReference>
<dbReference type="InterPro" id="IPR032466">
    <property type="entry name" value="Metal_Hydrolase"/>
</dbReference>
<evidence type="ECO:0000313" key="5">
    <source>
        <dbReference type="EMBL" id="CZR68097.1"/>
    </source>
</evidence>
<dbReference type="Proteomes" id="UP000184330">
    <property type="component" value="Unassembled WGS sequence"/>
</dbReference>
<evidence type="ECO:0000256" key="3">
    <source>
        <dbReference type="RuleBase" id="RU366045"/>
    </source>
</evidence>
<feature type="domain" description="Amidohydrolase-related" evidence="4">
    <location>
        <begin position="15"/>
        <end position="213"/>
    </location>
</feature>
<proteinExistence type="inferred from homology"/>
<dbReference type="GO" id="GO:0016831">
    <property type="term" value="F:carboxy-lyase activity"/>
    <property type="evidence" value="ECO:0007669"/>
    <property type="project" value="UniProtKB-KW"/>
</dbReference>
<dbReference type="GO" id="GO:0005737">
    <property type="term" value="C:cytoplasm"/>
    <property type="evidence" value="ECO:0007669"/>
    <property type="project" value="TreeGrafter"/>
</dbReference>
<dbReference type="PANTHER" id="PTHR21240:SF28">
    <property type="entry name" value="ISO-OROTATE DECARBOXYLASE (EUROFUNG)"/>
    <property type="match status" value="1"/>
</dbReference>
<keyword evidence="1 3" id="KW-0210">Decarboxylase</keyword>
<dbReference type="GO" id="GO:0019748">
    <property type="term" value="P:secondary metabolic process"/>
    <property type="evidence" value="ECO:0007669"/>
    <property type="project" value="TreeGrafter"/>
</dbReference>
<dbReference type="AlphaFoldDB" id="A0A1L7XSZ8"/>
<dbReference type="EMBL" id="FJOG01000051">
    <property type="protein sequence ID" value="CZR68097.1"/>
    <property type="molecule type" value="Genomic_DNA"/>
</dbReference>
<sequence>MAAKLQFIQKDVPIIDVHYHYFAPHILGPMGEFVIAGPDETPEAMAKLGTSAVIYSPVIWSKYNTEWPSEKWVDFCRTLTDEQAKEVQKLPTQRGSFAPLPFPHVSESIKALQYGEEECAPKPDGYAITTSANNIYLGDPAFDEILQECDRRKVVLFVHPSETVMPPLDGRTYGFQMIEFPTETARCLMTMIDQGTFTKYPNISWIFSHNAGSFPFLFQRVIRTLSGSKLIGVGGPGAKQTNRIAEANNGKTLQEVFAGGNIYIESSQGTAAQQVLLKSMGIGAGNLLTGSDWPFTGKVEVEATLREMHGPELSGLYNSREIAGIRAGNALQLLPRLKHEWIKAGIVNEV</sequence>
<dbReference type="Gene3D" id="3.20.20.140">
    <property type="entry name" value="Metal-dependent hydrolases"/>
    <property type="match status" value="1"/>
</dbReference>
<dbReference type="InterPro" id="IPR006680">
    <property type="entry name" value="Amidohydro-rel"/>
</dbReference>
<dbReference type="Pfam" id="PF04909">
    <property type="entry name" value="Amidohydro_2"/>
    <property type="match status" value="1"/>
</dbReference>
<comment type="similarity">
    <text evidence="3">Belongs to the metallo-dependent hydrolases superfamily.</text>
</comment>
<dbReference type="SUPFAM" id="SSF51556">
    <property type="entry name" value="Metallo-dependent hydrolases"/>
    <property type="match status" value="1"/>
</dbReference>
<reference evidence="5 6" key="1">
    <citation type="submission" date="2016-03" db="EMBL/GenBank/DDBJ databases">
        <authorList>
            <person name="Ploux O."/>
        </authorList>
    </citation>
    <scope>NUCLEOTIDE SEQUENCE [LARGE SCALE GENOMIC DNA]</scope>
    <source>
        <strain evidence="5 6">UAMH 11012</strain>
    </source>
</reference>
<gene>
    <name evidence="5" type="ORF">PAC_17996</name>
</gene>
<dbReference type="STRING" id="576137.A0A1L7XSZ8"/>
<keyword evidence="2 3" id="KW-0456">Lyase</keyword>